<protein>
    <submittedName>
        <fullName evidence="2">Uncharacterized protein</fullName>
    </submittedName>
</protein>
<feature type="transmembrane region" description="Helical" evidence="1">
    <location>
        <begin position="58"/>
        <end position="76"/>
    </location>
</feature>
<keyword evidence="3" id="KW-1185">Reference proteome</keyword>
<keyword evidence="1" id="KW-0812">Transmembrane</keyword>
<sequence length="140" mass="15131">MTTRVAAAIFIGLILTVAVGWLTAPRHPTAHLGPAVVNYAQAQGFSMPSGAEGTPLGIVAGFMVAGAAVIGVVFFAPRTPRGPGLREIPSAARQMLERIRRDLADLNWEIEIVLGILHEQIYRLLEMPTGQYFIRLACRP</sequence>
<gene>
    <name evidence="2" type="ORF">F5544_07490</name>
</gene>
<dbReference type="EMBL" id="CP046172">
    <property type="protein sequence ID" value="QIS09403.1"/>
    <property type="molecule type" value="Genomic_DNA"/>
</dbReference>
<dbReference type="KEGG" id="nah:F5544_07490"/>
<dbReference type="RefSeq" id="WP_167472514.1">
    <property type="nucleotide sequence ID" value="NZ_CP046172.1"/>
</dbReference>
<accession>A0A6G9Y8L8</accession>
<evidence type="ECO:0000313" key="2">
    <source>
        <dbReference type="EMBL" id="QIS09403.1"/>
    </source>
</evidence>
<keyword evidence="1" id="KW-1133">Transmembrane helix</keyword>
<keyword evidence="1" id="KW-0472">Membrane</keyword>
<evidence type="ECO:0000256" key="1">
    <source>
        <dbReference type="SAM" id="Phobius"/>
    </source>
</evidence>
<evidence type="ECO:0000313" key="3">
    <source>
        <dbReference type="Proteomes" id="UP000503540"/>
    </source>
</evidence>
<dbReference type="Proteomes" id="UP000503540">
    <property type="component" value="Chromosome"/>
</dbReference>
<dbReference type="AlphaFoldDB" id="A0A6G9Y8L8"/>
<organism evidence="2 3">
    <name type="scientific">Nocardia arthritidis</name>
    <dbReference type="NCBI Taxonomy" id="228602"/>
    <lineage>
        <taxon>Bacteria</taxon>
        <taxon>Bacillati</taxon>
        <taxon>Actinomycetota</taxon>
        <taxon>Actinomycetes</taxon>
        <taxon>Mycobacteriales</taxon>
        <taxon>Nocardiaceae</taxon>
        <taxon>Nocardia</taxon>
    </lineage>
</organism>
<reference evidence="2 3" key="1">
    <citation type="journal article" date="2019" name="ACS Chem. Biol.">
        <title>Identification and Mobilization of a Cryptic Antibiotic Biosynthesis Gene Locus from a Human-Pathogenic Nocardia Isolate.</title>
        <authorList>
            <person name="Herisse M."/>
            <person name="Ishida K."/>
            <person name="Porter J.L."/>
            <person name="Howden B."/>
            <person name="Hertweck C."/>
            <person name="Stinear T.P."/>
            <person name="Pidot S.J."/>
        </authorList>
    </citation>
    <scope>NUCLEOTIDE SEQUENCE [LARGE SCALE GENOMIC DNA]</scope>
    <source>
        <strain evidence="2 3">AUSMDU00012717</strain>
    </source>
</reference>
<proteinExistence type="predicted"/>
<name>A0A6G9Y8L8_9NOCA</name>